<evidence type="ECO:0000256" key="1">
    <source>
        <dbReference type="SAM" id="MobiDB-lite"/>
    </source>
</evidence>
<keyword evidence="3" id="KW-1185">Reference proteome</keyword>
<dbReference type="Proteomes" id="UP001056384">
    <property type="component" value="Chromosome 5"/>
</dbReference>
<gene>
    <name evidence="2" type="ORF">Slin15195_G068510</name>
</gene>
<feature type="compositionally biased region" description="Polar residues" evidence="1">
    <location>
        <begin position="8"/>
        <end position="24"/>
    </location>
</feature>
<reference evidence="2" key="1">
    <citation type="submission" date="2022-06" db="EMBL/GenBank/DDBJ databases">
        <title>Complete genome sequences of two strains of the flax pathogen Septoria linicola.</title>
        <authorList>
            <person name="Lapalu N."/>
            <person name="Simon A."/>
            <person name="Demenou B."/>
            <person name="Paumier D."/>
            <person name="Guillot M.-P."/>
            <person name="Gout L."/>
            <person name="Valade R."/>
        </authorList>
    </citation>
    <scope>NUCLEOTIDE SEQUENCE</scope>
    <source>
        <strain evidence="2">SE15195</strain>
    </source>
</reference>
<accession>A0A9Q9AX31</accession>
<feature type="compositionally biased region" description="Polar residues" evidence="1">
    <location>
        <begin position="262"/>
        <end position="280"/>
    </location>
</feature>
<protein>
    <submittedName>
        <fullName evidence="2">Uncharacterized protein</fullName>
    </submittedName>
</protein>
<dbReference type="EMBL" id="CP099422">
    <property type="protein sequence ID" value="USW53532.1"/>
    <property type="molecule type" value="Genomic_DNA"/>
</dbReference>
<name>A0A9Q9AX31_9PEZI</name>
<feature type="region of interest" description="Disordered" evidence="1">
    <location>
        <begin position="1"/>
        <end position="24"/>
    </location>
</feature>
<feature type="region of interest" description="Disordered" evidence="1">
    <location>
        <begin position="247"/>
        <end position="280"/>
    </location>
</feature>
<evidence type="ECO:0000313" key="2">
    <source>
        <dbReference type="EMBL" id="USW53532.1"/>
    </source>
</evidence>
<sequence length="280" mass="31302">MMQEHRQGCQTAETSSRRSPNHGSGSIAGVQELLLALIEEFLLMVLRRVQSLPQQVDVRLCTFKDALDRDFKIDPTLIVDWEACYSPISITFCVAIDDDNQIFELILCDTFGRASGARGVQRIRDQMYRLHDATTEQVVIPDRGRAFARVFTPGRHLRMSMYFYENEMSTEGCPACGQPRPRTGRRWTICPACDHRYQLEEDIPAQSRRNRANIASRKTYGPWAAPDLPGFFAQVTIGKALSLPISTGGGGGGGSRSEYHLFSQSLSENMPSVTKSPPPN</sequence>
<organism evidence="2 3">
    <name type="scientific">Septoria linicola</name>
    <dbReference type="NCBI Taxonomy" id="215465"/>
    <lineage>
        <taxon>Eukaryota</taxon>
        <taxon>Fungi</taxon>
        <taxon>Dikarya</taxon>
        <taxon>Ascomycota</taxon>
        <taxon>Pezizomycotina</taxon>
        <taxon>Dothideomycetes</taxon>
        <taxon>Dothideomycetidae</taxon>
        <taxon>Mycosphaerellales</taxon>
        <taxon>Mycosphaerellaceae</taxon>
        <taxon>Septoria</taxon>
    </lineage>
</organism>
<dbReference type="AlphaFoldDB" id="A0A9Q9AX31"/>
<evidence type="ECO:0000313" key="3">
    <source>
        <dbReference type="Proteomes" id="UP001056384"/>
    </source>
</evidence>
<proteinExistence type="predicted"/>